<dbReference type="AlphaFoldDB" id="A0A7J0D6F9"/>
<protein>
    <submittedName>
        <fullName evidence="2">Uncharacterized protein</fullName>
    </submittedName>
</protein>
<keyword evidence="1" id="KW-1133">Transmembrane helix</keyword>
<evidence type="ECO:0000256" key="1">
    <source>
        <dbReference type="SAM" id="Phobius"/>
    </source>
</evidence>
<reference evidence="2 3" key="1">
    <citation type="submission" date="2020-05" db="EMBL/GenBank/DDBJ databases">
        <title>Whole genome shotgun sequence of Streptomyces microflavus NBRC 13062.</title>
        <authorList>
            <person name="Komaki H."/>
            <person name="Tamura T."/>
        </authorList>
    </citation>
    <scope>NUCLEOTIDE SEQUENCE [LARGE SCALE GENOMIC DNA]</scope>
    <source>
        <strain evidence="2 3">NBRC 13062</strain>
    </source>
</reference>
<feature type="transmembrane region" description="Helical" evidence="1">
    <location>
        <begin position="69"/>
        <end position="89"/>
    </location>
</feature>
<feature type="transmembrane region" description="Helical" evidence="1">
    <location>
        <begin position="156"/>
        <end position="178"/>
    </location>
</feature>
<proteinExistence type="predicted"/>
<sequence>MEPLVLCAALWAGAVLAVTGCARRWRAGADQMWSAKWKALAGALAVTALPAVMTARFVPHGAQVLLEGAVWMLLMASACSVLAGWVASHRSQAQARAVRQGLGLPIERKLWDPLTIVLLWLAAATLSVAAVAVVAARFVEAHYAPGTAGARAGTEAITSLLALTTGGFIAAGLLHALIQHQRRAREQRRVRTVDQQYLNEANG</sequence>
<evidence type="ECO:0000313" key="3">
    <source>
        <dbReference type="Proteomes" id="UP000498740"/>
    </source>
</evidence>
<keyword evidence="1" id="KW-0812">Transmembrane</keyword>
<dbReference type="Proteomes" id="UP000498740">
    <property type="component" value="Unassembled WGS sequence"/>
</dbReference>
<dbReference type="EMBL" id="BLWD01000003">
    <property type="protein sequence ID" value="GFN09764.1"/>
    <property type="molecule type" value="Genomic_DNA"/>
</dbReference>
<accession>A0A7J0D6F9</accession>
<gene>
    <name evidence="2" type="ORF">Smic_83200</name>
</gene>
<organism evidence="2 3">
    <name type="scientific">Streptomyces microflavus</name>
    <name type="common">Streptomyces lipmanii</name>
    <dbReference type="NCBI Taxonomy" id="1919"/>
    <lineage>
        <taxon>Bacteria</taxon>
        <taxon>Bacillati</taxon>
        <taxon>Actinomycetota</taxon>
        <taxon>Actinomycetes</taxon>
        <taxon>Kitasatosporales</taxon>
        <taxon>Streptomycetaceae</taxon>
        <taxon>Streptomyces</taxon>
    </lineage>
</organism>
<keyword evidence="1" id="KW-0472">Membrane</keyword>
<comment type="caution">
    <text evidence="2">The sequence shown here is derived from an EMBL/GenBank/DDBJ whole genome shotgun (WGS) entry which is preliminary data.</text>
</comment>
<feature type="transmembrane region" description="Helical" evidence="1">
    <location>
        <begin position="110"/>
        <end position="136"/>
    </location>
</feature>
<evidence type="ECO:0000313" key="2">
    <source>
        <dbReference type="EMBL" id="GFN09764.1"/>
    </source>
</evidence>
<name>A0A7J0D6F9_STRMI</name>